<reference evidence="26" key="1">
    <citation type="submission" date="2025-08" db="UniProtKB">
        <authorList>
            <consortium name="Ensembl"/>
        </authorList>
    </citation>
    <scope>IDENTIFICATION</scope>
</reference>
<dbReference type="FunFam" id="3.30.40.10:FF:000316">
    <property type="entry name" value="E3 ubiquitin-protein ligase RNF180"/>
    <property type="match status" value="1"/>
</dbReference>
<dbReference type="GO" id="GO:0008270">
    <property type="term" value="F:zinc ion binding"/>
    <property type="evidence" value="ECO:0007669"/>
    <property type="project" value="UniProtKB-KW"/>
</dbReference>
<keyword evidence="14 23" id="KW-1133">Transmembrane helix</keyword>
<keyword evidence="13" id="KW-0862">Zinc</keyword>
<evidence type="ECO:0000256" key="14">
    <source>
        <dbReference type="ARBA" id="ARBA00022989"/>
    </source>
</evidence>
<dbReference type="PROSITE" id="PS50089">
    <property type="entry name" value="ZF_RING_2"/>
    <property type="match status" value="1"/>
</dbReference>
<reference evidence="26" key="2">
    <citation type="submission" date="2025-09" db="UniProtKB">
        <authorList>
            <consortium name="Ensembl"/>
        </authorList>
    </citation>
    <scope>IDENTIFICATION</scope>
</reference>
<comment type="catalytic activity">
    <reaction evidence="1">
        <text>S-ubiquitinyl-[E2 ubiquitin-conjugating enzyme]-L-cysteine + [acceptor protein]-L-lysine = [E2 ubiquitin-conjugating enzyme]-L-cysteine + N(6)-ubiquitinyl-[acceptor protein]-L-lysine.</text>
        <dbReference type="EC" id="2.3.2.27"/>
    </reaction>
</comment>
<evidence type="ECO:0000256" key="1">
    <source>
        <dbReference type="ARBA" id="ARBA00000900"/>
    </source>
</evidence>
<evidence type="ECO:0000256" key="9">
    <source>
        <dbReference type="ARBA" id="ARBA00022723"/>
    </source>
</evidence>
<keyword evidence="9" id="KW-0479">Metal-binding</keyword>
<dbReference type="GO" id="GO:0005635">
    <property type="term" value="C:nuclear envelope"/>
    <property type="evidence" value="ECO:0007669"/>
    <property type="project" value="UniProtKB-SubCell"/>
</dbReference>
<dbReference type="InterPro" id="IPR013083">
    <property type="entry name" value="Znf_RING/FYVE/PHD"/>
</dbReference>
<dbReference type="Pfam" id="PF19332">
    <property type="entry name" value="RNF180_C"/>
    <property type="match status" value="1"/>
</dbReference>
<evidence type="ECO:0000256" key="23">
    <source>
        <dbReference type="SAM" id="Phobius"/>
    </source>
</evidence>
<gene>
    <name evidence="26" type="primary">RNF180</name>
</gene>
<dbReference type="GeneTree" id="ENSGT00950000182909"/>
<feature type="transmembrane region" description="Helical" evidence="23">
    <location>
        <begin position="552"/>
        <end position="576"/>
    </location>
</feature>
<evidence type="ECO:0000256" key="7">
    <source>
        <dbReference type="ARBA" id="ARBA00022679"/>
    </source>
</evidence>
<keyword evidence="8 23" id="KW-0812">Transmembrane</keyword>
<comment type="function">
    <text evidence="17">E3 ubiquitin-protein ligase which promotes polyubiquitination and degradation by the proteasome pathway of ZIC2.</text>
</comment>
<evidence type="ECO:0000256" key="12">
    <source>
        <dbReference type="ARBA" id="ARBA00022824"/>
    </source>
</evidence>
<comment type="subcellular location">
    <subcellularLocation>
        <location evidence="3">Endoplasmic reticulum membrane</location>
        <topology evidence="3">Single-pass membrane protein</topology>
    </subcellularLocation>
    <subcellularLocation>
        <location evidence="2">Nucleus envelope</location>
    </subcellularLocation>
</comment>
<dbReference type="InterPro" id="IPR017907">
    <property type="entry name" value="Znf_RING_CS"/>
</dbReference>
<protein>
    <recommendedName>
        <fullName evidence="19">E3 ubiquitin-protein ligase RNF180</fullName>
        <ecNumber evidence="5">2.3.2.27</ecNumber>
    </recommendedName>
    <alternativeName>
        <fullName evidence="21">RING finger protein 180</fullName>
    </alternativeName>
    <alternativeName>
        <fullName evidence="20">RING-type E3 ubiquitin transferase RNF180</fullName>
    </alternativeName>
</protein>
<evidence type="ECO:0000256" key="5">
    <source>
        <dbReference type="ARBA" id="ARBA00012483"/>
    </source>
</evidence>
<dbReference type="Gene3D" id="3.30.40.10">
    <property type="entry name" value="Zinc/RING finger domain, C3HC4 (zinc finger)"/>
    <property type="match status" value="1"/>
</dbReference>
<evidence type="ECO:0000256" key="10">
    <source>
        <dbReference type="ARBA" id="ARBA00022771"/>
    </source>
</evidence>
<dbReference type="Proteomes" id="UP000694404">
    <property type="component" value="Unplaced"/>
</dbReference>
<keyword evidence="10 22" id="KW-0863">Zinc-finger</keyword>
<dbReference type="InterPro" id="IPR033263">
    <property type="entry name" value="RNF180"/>
</dbReference>
<keyword evidence="16" id="KW-0539">Nucleus</keyword>
<dbReference type="PANTHER" id="PTHR46717">
    <property type="entry name" value="E3 UBIQUITIN-PROTEIN LIGASE RNF180"/>
    <property type="match status" value="1"/>
</dbReference>
<evidence type="ECO:0000256" key="4">
    <source>
        <dbReference type="ARBA" id="ARBA00004906"/>
    </source>
</evidence>
<dbReference type="InterPro" id="IPR001841">
    <property type="entry name" value="Znf_RING"/>
</dbReference>
<proteinExistence type="predicted"/>
<keyword evidence="27" id="KW-1185">Reference proteome</keyword>
<keyword evidence="11" id="KW-0833">Ubl conjugation pathway</keyword>
<dbReference type="CDD" id="cd16554">
    <property type="entry name" value="RING-HC_RNF180"/>
    <property type="match status" value="1"/>
</dbReference>
<evidence type="ECO:0000313" key="27">
    <source>
        <dbReference type="Proteomes" id="UP000694404"/>
    </source>
</evidence>
<dbReference type="GO" id="GO:0042415">
    <property type="term" value="P:norepinephrine metabolic process"/>
    <property type="evidence" value="ECO:0007669"/>
    <property type="project" value="Ensembl"/>
</dbReference>
<evidence type="ECO:0000256" key="19">
    <source>
        <dbReference type="ARBA" id="ARBA00067421"/>
    </source>
</evidence>
<evidence type="ECO:0000256" key="22">
    <source>
        <dbReference type="PROSITE-ProRule" id="PRU00175"/>
    </source>
</evidence>
<evidence type="ECO:0000256" key="13">
    <source>
        <dbReference type="ARBA" id="ARBA00022833"/>
    </source>
</evidence>
<name>A0A8C0GCW3_CHEAB</name>
<evidence type="ECO:0000256" key="11">
    <source>
        <dbReference type="ARBA" id="ARBA00022786"/>
    </source>
</evidence>
<dbReference type="PROSITE" id="PS00518">
    <property type="entry name" value="ZF_RING_1"/>
    <property type="match status" value="1"/>
</dbReference>
<dbReference type="SMART" id="SM00184">
    <property type="entry name" value="RING"/>
    <property type="match status" value="1"/>
</dbReference>
<comment type="subunit">
    <text evidence="18">Interacts with ZIC2.</text>
</comment>
<dbReference type="SUPFAM" id="SSF57850">
    <property type="entry name" value="RING/U-box"/>
    <property type="match status" value="1"/>
</dbReference>
<dbReference type="PANTHER" id="PTHR46717:SF1">
    <property type="entry name" value="E3 UBIQUITIN-PROTEIN LIGASE RNF180"/>
    <property type="match status" value="1"/>
</dbReference>
<evidence type="ECO:0000259" key="25">
    <source>
        <dbReference type="PROSITE" id="PS50089"/>
    </source>
</evidence>
<evidence type="ECO:0000256" key="3">
    <source>
        <dbReference type="ARBA" id="ARBA00004389"/>
    </source>
</evidence>
<keyword evidence="24" id="KW-0732">Signal</keyword>
<evidence type="ECO:0000256" key="20">
    <source>
        <dbReference type="ARBA" id="ARBA00079826"/>
    </source>
</evidence>
<dbReference type="Pfam" id="PF13445">
    <property type="entry name" value="zf-RING_UBOX"/>
    <property type="match status" value="1"/>
</dbReference>
<evidence type="ECO:0000256" key="21">
    <source>
        <dbReference type="ARBA" id="ARBA00080502"/>
    </source>
</evidence>
<keyword evidence="15 23" id="KW-0472">Membrane</keyword>
<dbReference type="GO" id="GO:0042428">
    <property type="term" value="P:serotonin metabolic process"/>
    <property type="evidence" value="ECO:0007669"/>
    <property type="project" value="Ensembl"/>
</dbReference>
<dbReference type="GO" id="GO:0031398">
    <property type="term" value="P:positive regulation of protein ubiquitination"/>
    <property type="evidence" value="ECO:0007669"/>
    <property type="project" value="Ensembl"/>
</dbReference>
<keyword evidence="6" id="KW-0597">Phosphoprotein</keyword>
<feature type="chain" id="PRO_5034972817" description="E3 ubiquitin-protein ligase RNF180" evidence="24">
    <location>
        <begin position="27"/>
        <end position="578"/>
    </location>
</feature>
<keyword evidence="7" id="KW-0808">Transferase</keyword>
<comment type="pathway">
    <text evidence="4">Protein modification; protein ubiquitination.</text>
</comment>
<evidence type="ECO:0000256" key="15">
    <source>
        <dbReference type="ARBA" id="ARBA00023136"/>
    </source>
</evidence>
<dbReference type="GO" id="GO:0000209">
    <property type="term" value="P:protein polyubiquitination"/>
    <property type="evidence" value="ECO:0007669"/>
    <property type="project" value="Ensembl"/>
</dbReference>
<dbReference type="GO" id="GO:0030534">
    <property type="term" value="P:adult behavior"/>
    <property type="evidence" value="ECO:0007669"/>
    <property type="project" value="Ensembl"/>
</dbReference>
<sequence length="578" mass="66706">GWGRMWRCRRGYSMLALGGGSGLGLGVQEGVWDTSQYTCNVWHMNLEALPDWVKCAIEKAEWMIGKLNCPFCGARLGGFNFVSNTKYSCGLFANIHLCKSRIDYQPACSFRLARSSVKHMSLCKVPSGSNNKIQHSVTGGTLGPRNQGLSYMARTTNGTGRLAEALCLEVRSASFEMNNKKLHFKVFNKKKSPSASWPVNERCTIKTCHRKTHSLDLNMRERHVLLPCLYGVSSKGPIYHRQNKTQPIYPRGSLQLESNRNNNSFQGLYNSDTFELPKQFSVTSCNTLTCRETERDCSFEASDQCSADATADQLRFMMDLSSSVSAVEEDIGQQHITSVDLLQPASFSLVAVNQKLNKRERNKLKNLRKKQRKRERWLQKQFGYYSGFGENLIKHYIIYGSMTHDEHEQRGDKESYLCAVCLDVYFNPYMCYPCHHIFCELCLRMLAKDNPTNTPCPLCRTIIARVFFQTELNNSMKSSFPKEYLKLKESFQKSSSAKWPLPSCRKPFRVWEGFQRHTDPVARRHFPHAAHRMDYMDFEDDSRGWWFDMDMVIIYIYSVNWVIGFIVFCFLCYFFFPF</sequence>
<evidence type="ECO:0000256" key="17">
    <source>
        <dbReference type="ARBA" id="ARBA00058659"/>
    </source>
</evidence>
<dbReference type="Ensembl" id="ENSCABT00000007703.1">
    <property type="protein sequence ID" value="ENSCABP00000007051.1"/>
    <property type="gene ID" value="ENSCABG00000005340.1"/>
</dbReference>
<evidence type="ECO:0000313" key="26">
    <source>
        <dbReference type="Ensembl" id="ENSCABP00000007051.1"/>
    </source>
</evidence>
<dbReference type="GO" id="GO:0061630">
    <property type="term" value="F:ubiquitin protein ligase activity"/>
    <property type="evidence" value="ECO:0007669"/>
    <property type="project" value="UniProtKB-EC"/>
</dbReference>
<evidence type="ECO:0000256" key="18">
    <source>
        <dbReference type="ARBA" id="ARBA00062709"/>
    </source>
</evidence>
<dbReference type="GO" id="GO:0032436">
    <property type="term" value="P:positive regulation of proteasomal ubiquitin-dependent protein catabolic process"/>
    <property type="evidence" value="ECO:0007669"/>
    <property type="project" value="Ensembl"/>
</dbReference>
<organism evidence="26 27">
    <name type="scientific">Chelonoidis abingdonii</name>
    <name type="common">Abingdon island giant tortoise</name>
    <name type="synonym">Testudo abingdonii</name>
    <dbReference type="NCBI Taxonomy" id="106734"/>
    <lineage>
        <taxon>Eukaryota</taxon>
        <taxon>Metazoa</taxon>
        <taxon>Chordata</taxon>
        <taxon>Craniata</taxon>
        <taxon>Vertebrata</taxon>
        <taxon>Euteleostomi</taxon>
        <taxon>Archelosauria</taxon>
        <taxon>Testudinata</taxon>
        <taxon>Testudines</taxon>
        <taxon>Cryptodira</taxon>
        <taxon>Durocryptodira</taxon>
        <taxon>Testudinoidea</taxon>
        <taxon>Testudinidae</taxon>
        <taxon>Chelonoidis</taxon>
    </lineage>
</organism>
<dbReference type="EC" id="2.3.2.27" evidence="5"/>
<dbReference type="AlphaFoldDB" id="A0A8C0GCW3"/>
<evidence type="ECO:0000256" key="2">
    <source>
        <dbReference type="ARBA" id="ARBA00004259"/>
    </source>
</evidence>
<accession>A0A8C0GCW3</accession>
<evidence type="ECO:0000256" key="6">
    <source>
        <dbReference type="ARBA" id="ARBA00022553"/>
    </source>
</evidence>
<keyword evidence="12" id="KW-0256">Endoplasmic reticulum</keyword>
<feature type="domain" description="RING-type" evidence="25">
    <location>
        <begin position="418"/>
        <end position="460"/>
    </location>
</feature>
<dbReference type="InterPro" id="IPR045790">
    <property type="entry name" value="RNF180_C"/>
</dbReference>
<feature type="signal peptide" evidence="24">
    <location>
        <begin position="1"/>
        <end position="26"/>
    </location>
</feature>
<evidence type="ECO:0000256" key="24">
    <source>
        <dbReference type="SAM" id="SignalP"/>
    </source>
</evidence>
<evidence type="ECO:0000256" key="16">
    <source>
        <dbReference type="ARBA" id="ARBA00023242"/>
    </source>
</evidence>
<dbReference type="GO" id="GO:0031624">
    <property type="term" value="F:ubiquitin conjugating enzyme binding"/>
    <property type="evidence" value="ECO:0007669"/>
    <property type="project" value="Ensembl"/>
</dbReference>
<dbReference type="GO" id="GO:0005789">
    <property type="term" value="C:endoplasmic reticulum membrane"/>
    <property type="evidence" value="ECO:0007669"/>
    <property type="project" value="UniProtKB-SubCell"/>
</dbReference>
<dbReference type="InterPro" id="IPR027370">
    <property type="entry name" value="Znf-RING_euk"/>
</dbReference>
<evidence type="ECO:0000256" key="8">
    <source>
        <dbReference type="ARBA" id="ARBA00022692"/>
    </source>
</evidence>